<protein>
    <submittedName>
        <fullName evidence="2">Uncharacterized protein</fullName>
    </submittedName>
</protein>
<sequence length="78" mass="8247">MAATLLASSISNSPIILEICICCLMLPRDSLVFNVSIASALACSVLEYLVYLISLIIALKPNLPSTIAASFSDEASQQ</sequence>
<proteinExistence type="predicted"/>
<organism evidence="2 3">
    <name type="scientific">Paraglaciecola psychrophila 170</name>
    <dbReference type="NCBI Taxonomy" id="1129794"/>
    <lineage>
        <taxon>Bacteria</taxon>
        <taxon>Pseudomonadati</taxon>
        <taxon>Pseudomonadota</taxon>
        <taxon>Gammaproteobacteria</taxon>
        <taxon>Alteromonadales</taxon>
        <taxon>Alteromonadaceae</taxon>
        <taxon>Paraglaciecola</taxon>
    </lineage>
</organism>
<keyword evidence="1" id="KW-0812">Transmembrane</keyword>
<keyword evidence="3" id="KW-1185">Reference proteome</keyword>
<evidence type="ECO:0000313" key="3">
    <source>
        <dbReference type="Proteomes" id="UP000011864"/>
    </source>
</evidence>
<name>K6ZQB5_9ALTE</name>
<gene>
    <name evidence="2" type="ORF">C427_3367</name>
</gene>
<feature type="transmembrane region" description="Helical" evidence="1">
    <location>
        <begin position="35"/>
        <end position="59"/>
    </location>
</feature>
<accession>K6ZQB5</accession>
<keyword evidence="1" id="KW-0472">Membrane</keyword>
<keyword evidence="1" id="KW-1133">Transmembrane helix</keyword>
<dbReference type="RefSeq" id="WP_007638799.1">
    <property type="nucleotide sequence ID" value="NC_020514.1"/>
</dbReference>
<dbReference type="EMBL" id="CP003837">
    <property type="protein sequence ID" value="AGH45476.1"/>
    <property type="molecule type" value="Genomic_DNA"/>
</dbReference>
<reference evidence="2 3" key="1">
    <citation type="journal article" date="2013" name="Genome Announc.">
        <title>Complete Genome Sequence of Glaciecola psychrophila Strain 170T.</title>
        <authorList>
            <person name="Yin J."/>
            <person name="Chen J."/>
            <person name="Liu G."/>
            <person name="Yu Y."/>
            <person name="Song L."/>
            <person name="Wang X."/>
            <person name="Qu X."/>
        </authorList>
    </citation>
    <scope>NUCLEOTIDE SEQUENCE [LARGE SCALE GENOMIC DNA]</scope>
    <source>
        <strain evidence="2 3">170</strain>
    </source>
</reference>
<dbReference type="KEGG" id="gps:C427_3367"/>
<dbReference type="PATRIC" id="fig|1129794.4.peg.3347"/>
<dbReference type="AlphaFoldDB" id="K6ZQB5"/>
<evidence type="ECO:0000256" key="1">
    <source>
        <dbReference type="SAM" id="Phobius"/>
    </source>
</evidence>
<evidence type="ECO:0000313" key="2">
    <source>
        <dbReference type="EMBL" id="AGH45476.1"/>
    </source>
</evidence>
<dbReference type="HOGENOM" id="CLU_2618836_0_0_6"/>
<dbReference type="Proteomes" id="UP000011864">
    <property type="component" value="Chromosome"/>
</dbReference>